<sequence>MIKIILLICGYIATIIVNILANTLPINGQTTGEISSRIPALFTPAGYVFSIWIFIYILLAFWIWNVIREYRNQQKIPLRRVLLFLATCIFNISWILLWHYEKFSFALITIIALLWFLFLLYLTYSNNESNWKSRVPISIYLGWIFVATLANLDYVLTYYEFSGFGITISLWVVIFLTLATAIALHFRYHYDDRAIVLVFIWAFIGIAVRHNINELLISTASLFLSAVLVAGILFIKKTPTKN</sequence>
<gene>
    <name evidence="7" type="ORF">H9650_19130</name>
</gene>
<evidence type="ECO:0000256" key="3">
    <source>
        <dbReference type="ARBA" id="ARBA00022692"/>
    </source>
</evidence>
<evidence type="ECO:0000256" key="1">
    <source>
        <dbReference type="ARBA" id="ARBA00004141"/>
    </source>
</evidence>
<evidence type="ECO:0000313" key="7">
    <source>
        <dbReference type="EMBL" id="MBD7946219.1"/>
    </source>
</evidence>
<dbReference type="InterPro" id="IPR004307">
    <property type="entry name" value="TspO_MBR"/>
</dbReference>
<name>A0ABR8REH9_9BACI</name>
<comment type="caution">
    <text evidence="7">The sequence shown here is derived from an EMBL/GenBank/DDBJ whole genome shotgun (WGS) entry which is preliminary data.</text>
</comment>
<keyword evidence="8" id="KW-1185">Reference proteome</keyword>
<comment type="subcellular location">
    <subcellularLocation>
        <location evidence="1">Membrane</location>
        <topology evidence="1">Multi-pass membrane protein</topology>
    </subcellularLocation>
</comment>
<feature type="transmembrane region" description="Helical" evidence="6">
    <location>
        <begin position="193"/>
        <end position="209"/>
    </location>
</feature>
<organism evidence="7 8">
    <name type="scientific">Psychrobacillus faecigallinarum</name>
    <dbReference type="NCBI Taxonomy" id="2762235"/>
    <lineage>
        <taxon>Bacteria</taxon>
        <taxon>Bacillati</taxon>
        <taxon>Bacillota</taxon>
        <taxon>Bacilli</taxon>
        <taxon>Bacillales</taxon>
        <taxon>Bacillaceae</taxon>
        <taxon>Psychrobacillus</taxon>
    </lineage>
</organism>
<evidence type="ECO:0000256" key="6">
    <source>
        <dbReference type="SAM" id="Phobius"/>
    </source>
</evidence>
<reference evidence="7 8" key="1">
    <citation type="submission" date="2020-08" db="EMBL/GenBank/DDBJ databases">
        <title>A Genomic Blueprint of the Chicken Gut Microbiome.</title>
        <authorList>
            <person name="Gilroy R."/>
            <person name="Ravi A."/>
            <person name="Getino M."/>
            <person name="Pursley I."/>
            <person name="Horton D.L."/>
            <person name="Alikhan N.-F."/>
            <person name="Baker D."/>
            <person name="Gharbi K."/>
            <person name="Hall N."/>
            <person name="Watson M."/>
            <person name="Adriaenssens E.M."/>
            <person name="Foster-Nyarko E."/>
            <person name="Jarju S."/>
            <person name="Secka A."/>
            <person name="Antonio M."/>
            <person name="Oren A."/>
            <person name="Chaudhuri R."/>
            <person name="La Ragione R.M."/>
            <person name="Hildebrand F."/>
            <person name="Pallen M.J."/>
        </authorList>
    </citation>
    <scope>NUCLEOTIDE SEQUENCE [LARGE SCALE GENOMIC DNA]</scope>
    <source>
        <strain evidence="7 8">Sa2BUA9</strain>
    </source>
</reference>
<dbReference type="Pfam" id="PF03073">
    <property type="entry name" value="TspO_MBR"/>
    <property type="match status" value="1"/>
</dbReference>
<dbReference type="InterPro" id="IPR038330">
    <property type="entry name" value="TspO/MBR-related_sf"/>
</dbReference>
<protein>
    <submittedName>
        <fullName evidence="7">Tryptophan-rich sensory protein</fullName>
    </submittedName>
</protein>
<evidence type="ECO:0000256" key="5">
    <source>
        <dbReference type="ARBA" id="ARBA00023136"/>
    </source>
</evidence>
<evidence type="ECO:0000256" key="2">
    <source>
        <dbReference type="ARBA" id="ARBA00007524"/>
    </source>
</evidence>
<keyword evidence="3 6" id="KW-0812">Transmembrane</keyword>
<keyword evidence="5 6" id="KW-0472">Membrane</keyword>
<feature type="transmembrane region" description="Helical" evidence="6">
    <location>
        <begin position="215"/>
        <end position="235"/>
    </location>
</feature>
<proteinExistence type="inferred from homology"/>
<dbReference type="RefSeq" id="WP_144541374.1">
    <property type="nucleotide sequence ID" value="NZ_JACSQO010000014.1"/>
</dbReference>
<feature type="transmembrane region" description="Helical" evidence="6">
    <location>
        <begin position="164"/>
        <end position="186"/>
    </location>
</feature>
<keyword evidence="4 6" id="KW-1133">Transmembrane helix</keyword>
<feature type="transmembrane region" description="Helical" evidence="6">
    <location>
        <begin position="103"/>
        <end position="123"/>
    </location>
</feature>
<comment type="similarity">
    <text evidence="2">Belongs to the TspO/BZRP family.</text>
</comment>
<feature type="transmembrane region" description="Helical" evidence="6">
    <location>
        <begin position="78"/>
        <end position="97"/>
    </location>
</feature>
<dbReference type="Proteomes" id="UP000640786">
    <property type="component" value="Unassembled WGS sequence"/>
</dbReference>
<dbReference type="PANTHER" id="PTHR33802:SF1">
    <property type="entry name" value="XK-RELATED PROTEIN"/>
    <property type="match status" value="1"/>
</dbReference>
<accession>A0ABR8REH9</accession>
<feature type="transmembrane region" description="Helical" evidence="6">
    <location>
        <begin position="135"/>
        <end position="152"/>
    </location>
</feature>
<evidence type="ECO:0000256" key="4">
    <source>
        <dbReference type="ARBA" id="ARBA00022989"/>
    </source>
</evidence>
<feature type="transmembrane region" description="Helical" evidence="6">
    <location>
        <begin position="45"/>
        <end position="66"/>
    </location>
</feature>
<dbReference type="EMBL" id="JACSQO010000014">
    <property type="protein sequence ID" value="MBD7946219.1"/>
    <property type="molecule type" value="Genomic_DNA"/>
</dbReference>
<dbReference type="Gene3D" id="1.20.1260.100">
    <property type="entry name" value="TspO/MBR protein"/>
    <property type="match status" value="1"/>
</dbReference>
<evidence type="ECO:0000313" key="8">
    <source>
        <dbReference type="Proteomes" id="UP000640786"/>
    </source>
</evidence>
<dbReference type="PANTHER" id="PTHR33802">
    <property type="entry name" value="SI:CH211-161H7.5-RELATED"/>
    <property type="match status" value="1"/>
</dbReference>